<dbReference type="InterPro" id="IPR011856">
    <property type="entry name" value="tRNA_endonuc-like_dom_sf"/>
</dbReference>
<evidence type="ECO:0000313" key="3">
    <source>
        <dbReference type="Proteomes" id="UP000429785"/>
    </source>
</evidence>
<dbReference type="InterPro" id="IPR011335">
    <property type="entry name" value="Restrct_endonuc-II-like"/>
</dbReference>
<evidence type="ECO:0000259" key="1">
    <source>
        <dbReference type="Pfam" id="PF04471"/>
    </source>
</evidence>
<accession>A0A6I1DVE8</accession>
<dbReference type="Pfam" id="PF04471">
    <property type="entry name" value="Mrr_cat"/>
    <property type="match status" value="1"/>
</dbReference>
<dbReference type="GO" id="GO:0004519">
    <property type="term" value="F:endonuclease activity"/>
    <property type="evidence" value="ECO:0007669"/>
    <property type="project" value="UniProtKB-KW"/>
</dbReference>
<dbReference type="Gene3D" id="3.40.1350.10">
    <property type="match status" value="1"/>
</dbReference>
<dbReference type="GO" id="GO:0003677">
    <property type="term" value="F:DNA binding"/>
    <property type="evidence" value="ECO:0007669"/>
    <property type="project" value="InterPro"/>
</dbReference>
<keyword evidence="2" id="KW-0378">Hydrolase</keyword>
<gene>
    <name evidence="2" type="ORF">F8C76_10180</name>
</gene>
<dbReference type="GO" id="GO:0009307">
    <property type="term" value="P:DNA restriction-modification system"/>
    <property type="evidence" value="ECO:0007669"/>
    <property type="project" value="InterPro"/>
</dbReference>
<dbReference type="AlphaFoldDB" id="A0A6I1DVE8"/>
<name>A0A6I1DVE8_9FLAO</name>
<sequence>MDWKDYEKITKDIYETLGKESGVKIECYGNSCKVIGNSGVEHQIDVLASHSDGIHTYKTAIECKYWKNTISKDTVMKIHSIINETNIDKGIVISKKGFTPDAIAYAKSKNIGLALLREVEKEDYGRDLPIFEIISSKVRSPKIIQFQMISKEGANRGDENVEISKIELIDSKGRRSPLKEWIDHFYAQLHKENAIEPLTIEYKFEDISLNNIETSESTPIQSIVITGVIEEKDLRWTQTDKTWLIMKSVFEDKIITVSEKGVIKESKFRFLN</sequence>
<organism evidence="2 3">
    <name type="scientific">Flagellimonas olearia</name>
    <dbReference type="NCBI Taxonomy" id="552546"/>
    <lineage>
        <taxon>Bacteria</taxon>
        <taxon>Pseudomonadati</taxon>
        <taxon>Bacteroidota</taxon>
        <taxon>Flavobacteriia</taxon>
        <taxon>Flavobacteriales</taxon>
        <taxon>Flavobacteriaceae</taxon>
        <taxon>Flagellimonas</taxon>
    </lineage>
</organism>
<dbReference type="SUPFAM" id="SSF52980">
    <property type="entry name" value="Restriction endonuclease-like"/>
    <property type="match status" value="1"/>
</dbReference>
<comment type="caution">
    <text evidence="2">The sequence shown here is derived from an EMBL/GenBank/DDBJ whole genome shotgun (WGS) entry which is preliminary data.</text>
</comment>
<feature type="domain" description="Restriction endonuclease type IV Mrr" evidence="1">
    <location>
        <begin position="1"/>
        <end position="113"/>
    </location>
</feature>
<dbReference type="InterPro" id="IPR007560">
    <property type="entry name" value="Restrct_endonuc_IV_Mrr"/>
</dbReference>
<dbReference type="EMBL" id="WELG01000002">
    <property type="protein sequence ID" value="KAB7528229.1"/>
    <property type="molecule type" value="Genomic_DNA"/>
</dbReference>
<protein>
    <submittedName>
        <fullName evidence="2">Restriction endonuclease</fullName>
    </submittedName>
</protein>
<reference evidence="2 3" key="1">
    <citation type="submission" date="2019-10" db="EMBL/GenBank/DDBJ databases">
        <title>Muricauda olearia CL-SS4 JCM15563 genome.</title>
        <authorList>
            <person name="Liu L."/>
        </authorList>
    </citation>
    <scope>NUCLEOTIDE SEQUENCE [LARGE SCALE GENOMIC DNA]</scope>
    <source>
        <strain evidence="2 3">CL-SS4</strain>
    </source>
</reference>
<dbReference type="OrthoDB" id="744987at2"/>
<evidence type="ECO:0000313" key="2">
    <source>
        <dbReference type="EMBL" id="KAB7528229.1"/>
    </source>
</evidence>
<proteinExistence type="predicted"/>
<keyword evidence="2" id="KW-0255">Endonuclease</keyword>
<keyword evidence="2" id="KW-0540">Nuclease</keyword>
<dbReference type="RefSeq" id="WP_152131642.1">
    <property type="nucleotide sequence ID" value="NZ_WELG01000002.1"/>
</dbReference>
<dbReference type="Proteomes" id="UP000429785">
    <property type="component" value="Unassembled WGS sequence"/>
</dbReference>